<evidence type="ECO:0000313" key="1">
    <source>
        <dbReference type="EMBL" id="CBY26196.1"/>
    </source>
</evidence>
<dbReference type="KEGG" id="yey:Y11_19851"/>
<dbReference type="Proteomes" id="UP000008084">
    <property type="component" value="Chromosome"/>
</dbReference>
<evidence type="ECO:0000313" key="2">
    <source>
        <dbReference type="Proteomes" id="UP000008084"/>
    </source>
</evidence>
<protein>
    <submittedName>
        <fullName evidence="1">Uncharacterized protein</fullName>
    </submittedName>
</protein>
<gene>
    <name evidence="1" type="ordered locus">Y11_19851</name>
</gene>
<organism evidence="1 2">
    <name type="scientific">Yersinia enterocolitica subsp. palearctica serotype O:3 (strain DSM 13030 / CIP 106945 / Y11)</name>
    <dbReference type="NCBI Taxonomy" id="930944"/>
    <lineage>
        <taxon>Bacteria</taxon>
        <taxon>Pseudomonadati</taxon>
        <taxon>Pseudomonadota</taxon>
        <taxon>Gammaproteobacteria</taxon>
        <taxon>Enterobacterales</taxon>
        <taxon>Yersiniaceae</taxon>
        <taxon>Yersinia</taxon>
    </lineage>
</organism>
<dbReference type="HOGENOM" id="CLU_3279043_0_0_6"/>
<accession>A0A0H3NYD3</accession>
<reference evidence="1 2" key="1">
    <citation type="journal article" date="2011" name="J. Bacteriol.">
        <title>Complete genome sequence of Yersinia enterocolitica subsp. palearctica serogroup O:3.</title>
        <authorList>
            <person name="Batzilla J."/>
            <person name="Hoper D."/>
            <person name="Antonenka U."/>
            <person name="Heesemann J."/>
            <person name="Rakin A."/>
        </authorList>
    </citation>
    <scope>NUCLEOTIDE SEQUENCE [LARGE SCALE GENOMIC DNA]</scope>
    <source>
        <strain evidence="2">DSM 13030 / CIP 106945 / Y11</strain>
    </source>
</reference>
<proteinExistence type="predicted"/>
<dbReference type="PATRIC" id="fig|930944.6.peg.1973"/>
<dbReference type="EMBL" id="FR729477">
    <property type="protein sequence ID" value="CBY26196.1"/>
    <property type="molecule type" value="Genomic_DNA"/>
</dbReference>
<name>A0A0H3NYD3_YERE1</name>
<sequence length="48" mass="5339">MVDNEKRIANLHVVVKTSPFSASLMSENGVAHTNIMINQDHTVTEFVL</sequence>
<dbReference type="AlphaFoldDB" id="A0A0H3NYD3"/>